<evidence type="ECO:0000313" key="2">
    <source>
        <dbReference type="EMBL" id="SVB74263.1"/>
    </source>
</evidence>
<dbReference type="PROSITE" id="PS50975">
    <property type="entry name" value="ATP_GRASP"/>
    <property type="match status" value="1"/>
</dbReference>
<dbReference type="EMBL" id="UINC01055415">
    <property type="protein sequence ID" value="SVB74263.1"/>
    <property type="molecule type" value="Genomic_DNA"/>
</dbReference>
<reference evidence="2" key="1">
    <citation type="submission" date="2018-05" db="EMBL/GenBank/DDBJ databases">
        <authorList>
            <person name="Lanie J.A."/>
            <person name="Ng W.-L."/>
            <person name="Kazmierczak K.M."/>
            <person name="Andrzejewski T.M."/>
            <person name="Davidsen T.M."/>
            <person name="Wayne K.J."/>
            <person name="Tettelin H."/>
            <person name="Glass J.I."/>
            <person name="Rusch D."/>
            <person name="Podicherti R."/>
            <person name="Tsui H.-C.T."/>
            <person name="Winkler M.E."/>
        </authorList>
    </citation>
    <scope>NUCLEOTIDE SEQUENCE</scope>
</reference>
<dbReference type="PANTHER" id="PTHR21621">
    <property type="entry name" value="RIBOSOMAL PROTEIN S6 MODIFICATION PROTEIN"/>
    <property type="match status" value="1"/>
</dbReference>
<dbReference type="GO" id="GO:0009432">
    <property type="term" value="P:SOS response"/>
    <property type="evidence" value="ECO:0007669"/>
    <property type="project" value="TreeGrafter"/>
</dbReference>
<accession>A0A382GI00</accession>
<dbReference type="Pfam" id="PF08443">
    <property type="entry name" value="RimK"/>
    <property type="match status" value="1"/>
</dbReference>
<name>A0A382GI00_9ZZZZ</name>
<dbReference type="GO" id="GO:0005524">
    <property type="term" value="F:ATP binding"/>
    <property type="evidence" value="ECO:0007669"/>
    <property type="project" value="InterPro"/>
</dbReference>
<feature type="domain" description="ATP-grasp" evidence="1">
    <location>
        <begin position="98"/>
        <end position="149"/>
    </location>
</feature>
<dbReference type="GO" id="GO:0005737">
    <property type="term" value="C:cytoplasm"/>
    <property type="evidence" value="ECO:0007669"/>
    <property type="project" value="TreeGrafter"/>
</dbReference>
<dbReference type="GO" id="GO:0046872">
    <property type="term" value="F:metal ion binding"/>
    <property type="evidence" value="ECO:0007669"/>
    <property type="project" value="InterPro"/>
</dbReference>
<proteinExistence type="predicted"/>
<evidence type="ECO:0000259" key="1">
    <source>
        <dbReference type="PROSITE" id="PS50975"/>
    </source>
</evidence>
<gene>
    <name evidence="2" type="ORF">METZ01_LOCUS227117</name>
</gene>
<dbReference type="InterPro" id="IPR013651">
    <property type="entry name" value="ATP-grasp_RimK-type"/>
</dbReference>
<protein>
    <recommendedName>
        <fullName evidence="1">ATP-grasp domain-containing protein</fullName>
    </recommendedName>
</protein>
<sequence length="279" mass="31949">MIIVIHENKEWMPPFEEAFKALHLEHEFWYVPEMNFNFQDVPSEAVYYNRISASSHTRDHRYEPELALGILEWLERYSRTVVNGSRALDLEISKIRQYQELEKYKILTPKTFASVRVNEIVNGADRIGFPLISKHNRSGKGLGVYKIDNKIALKEFISSPSFESSPDGINLLQKYIHAPSKSIIRMEFVNSKFVYAVEVDTTEGFELCPADDCQIDSNCPTGTEPKFSILQDFEIKNLSAYQAFLADNDIGIAGIEIIIDEDGVVWTYDINTNTNYNSA</sequence>
<dbReference type="InterPro" id="IPR011761">
    <property type="entry name" value="ATP-grasp"/>
</dbReference>
<feature type="non-terminal residue" evidence="2">
    <location>
        <position position="279"/>
    </location>
</feature>
<dbReference type="SUPFAM" id="SSF56059">
    <property type="entry name" value="Glutathione synthetase ATP-binding domain-like"/>
    <property type="match status" value="1"/>
</dbReference>
<organism evidence="2">
    <name type="scientific">marine metagenome</name>
    <dbReference type="NCBI Taxonomy" id="408172"/>
    <lineage>
        <taxon>unclassified sequences</taxon>
        <taxon>metagenomes</taxon>
        <taxon>ecological metagenomes</taxon>
    </lineage>
</organism>
<dbReference type="GO" id="GO:0018169">
    <property type="term" value="F:ribosomal S6-glutamic acid ligase activity"/>
    <property type="evidence" value="ECO:0007669"/>
    <property type="project" value="TreeGrafter"/>
</dbReference>
<dbReference type="AlphaFoldDB" id="A0A382GI00"/>
<dbReference type="PANTHER" id="PTHR21621:SF0">
    <property type="entry name" value="BETA-CITRYLGLUTAMATE SYNTHASE B-RELATED"/>
    <property type="match status" value="1"/>
</dbReference>
<dbReference type="Gene3D" id="3.30.470.20">
    <property type="entry name" value="ATP-grasp fold, B domain"/>
    <property type="match status" value="1"/>
</dbReference>